<name>A0A913Y079_EXADI</name>
<sequence>MATSMIRIPLYKVILVGEVGVGKSSVYTRFKKDFFNPLGTPTLGVDSFTEQVLVDGEHCKLYIWDTAGLERTGSLTSHYYHAAHAVLLMYSVEDLTSLNMISHWIEDVEHYASYAIKFLVGNKSDVDKDDWEVSEDKAQKFVEGRNFVEKYCVSAKTGDGIKEMFDDIARHLMKHQISPSKPMNDAFHPSTEESLDLRQPQENGSCYC</sequence>
<dbReference type="PROSITE" id="PS51419">
    <property type="entry name" value="RAB"/>
    <property type="match status" value="1"/>
</dbReference>
<dbReference type="EnsemblMetazoa" id="XM_021056384.2">
    <property type="protein sequence ID" value="XP_020912043.1"/>
    <property type="gene ID" value="LOC110249802"/>
</dbReference>
<protein>
    <submittedName>
        <fullName evidence="4">Uncharacterized protein</fullName>
    </submittedName>
</protein>
<organism evidence="4 5">
    <name type="scientific">Exaiptasia diaphana</name>
    <name type="common">Tropical sea anemone</name>
    <name type="synonym">Aiptasia pulchella</name>
    <dbReference type="NCBI Taxonomy" id="2652724"/>
    <lineage>
        <taxon>Eukaryota</taxon>
        <taxon>Metazoa</taxon>
        <taxon>Cnidaria</taxon>
        <taxon>Anthozoa</taxon>
        <taxon>Hexacorallia</taxon>
        <taxon>Actiniaria</taxon>
        <taxon>Aiptasiidae</taxon>
        <taxon>Exaiptasia</taxon>
    </lineage>
</organism>
<dbReference type="SMART" id="SM00173">
    <property type="entry name" value="RAS"/>
    <property type="match status" value="1"/>
</dbReference>
<dbReference type="Proteomes" id="UP000887567">
    <property type="component" value="Unplaced"/>
</dbReference>
<dbReference type="PANTHER" id="PTHR47977">
    <property type="entry name" value="RAS-RELATED PROTEIN RAB"/>
    <property type="match status" value="1"/>
</dbReference>
<dbReference type="AlphaFoldDB" id="A0A913Y079"/>
<dbReference type="PRINTS" id="PR00449">
    <property type="entry name" value="RASTRNSFRMNG"/>
</dbReference>
<proteinExistence type="predicted"/>
<keyword evidence="5" id="KW-1185">Reference proteome</keyword>
<dbReference type="GO" id="GO:0003924">
    <property type="term" value="F:GTPase activity"/>
    <property type="evidence" value="ECO:0007669"/>
    <property type="project" value="InterPro"/>
</dbReference>
<reference evidence="4" key="1">
    <citation type="submission" date="2022-11" db="UniProtKB">
        <authorList>
            <consortium name="EnsemblMetazoa"/>
        </authorList>
    </citation>
    <scope>IDENTIFICATION</scope>
</reference>
<evidence type="ECO:0000256" key="1">
    <source>
        <dbReference type="ARBA" id="ARBA00022741"/>
    </source>
</evidence>
<dbReference type="FunFam" id="3.40.50.300:FF:001329">
    <property type="entry name" value="Small GTP-binding protein, putative"/>
    <property type="match status" value="1"/>
</dbReference>
<dbReference type="OMA" id="ISHWIED"/>
<dbReference type="PROSITE" id="PS51421">
    <property type="entry name" value="RAS"/>
    <property type="match status" value="1"/>
</dbReference>
<feature type="region of interest" description="Disordered" evidence="3">
    <location>
        <begin position="179"/>
        <end position="208"/>
    </location>
</feature>
<dbReference type="CDD" id="cd00154">
    <property type="entry name" value="Rab"/>
    <property type="match status" value="1"/>
</dbReference>
<dbReference type="SMART" id="SM00176">
    <property type="entry name" value="RAN"/>
    <property type="match status" value="1"/>
</dbReference>
<dbReference type="Pfam" id="PF00071">
    <property type="entry name" value="Ras"/>
    <property type="match status" value="1"/>
</dbReference>
<dbReference type="SMART" id="SM00174">
    <property type="entry name" value="RHO"/>
    <property type="match status" value="1"/>
</dbReference>
<dbReference type="InterPro" id="IPR005225">
    <property type="entry name" value="Small_GTP-bd"/>
</dbReference>
<dbReference type="RefSeq" id="XP_020912043.1">
    <property type="nucleotide sequence ID" value="XM_021056384.2"/>
</dbReference>
<keyword evidence="1" id="KW-0547">Nucleotide-binding</keyword>
<dbReference type="Gene3D" id="3.40.50.300">
    <property type="entry name" value="P-loop containing nucleotide triphosphate hydrolases"/>
    <property type="match status" value="1"/>
</dbReference>
<dbReference type="SUPFAM" id="SSF52540">
    <property type="entry name" value="P-loop containing nucleoside triphosphate hydrolases"/>
    <property type="match status" value="1"/>
</dbReference>
<dbReference type="SMART" id="SM00175">
    <property type="entry name" value="RAB"/>
    <property type="match status" value="1"/>
</dbReference>
<evidence type="ECO:0000313" key="5">
    <source>
        <dbReference type="Proteomes" id="UP000887567"/>
    </source>
</evidence>
<accession>A0A913Y079</accession>
<dbReference type="GeneID" id="110249802"/>
<dbReference type="OrthoDB" id="28034at2759"/>
<dbReference type="InterPro" id="IPR001806">
    <property type="entry name" value="Small_GTPase"/>
</dbReference>
<dbReference type="InterPro" id="IPR027417">
    <property type="entry name" value="P-loop_NTPase"/>
</dbReference>
<dbReference type="NCBIfam" id="TIGR00231">
    <property type="entry name" value="small_GTP"/>
    <property type="match status" value="1"/>
</dbReference>
<evidence type="ECO:0000256" key="2">
    <source>
        <dbReference type="ARBA" id="ARBA00023134"/>
    </source>
</evidence>
<evidence type="ECO:0000256" key="3">
    <source>
        <dbReference type="SAM" id="MobiDB-lite"/>
    </source>
</evidence>
<dbReference type="InterPro" id="IPR050227">
    <property type="entry name" value="Rab"/>
</dbReference>
<evidence type="ECO:0000313" key="4">
    <source>
        <dbReference type="EnsemblMetazoa" id="XP_020912043.1"/>
    </source>
</evidence>
<dbReference type="GO" id="GO:0005525">
    <property type="term" value="F:GTP binding"/>
    <property type="evidence" value="ECO:0007669"/>
    <property type="project" value="UniProtKB-KW"/>
</dbReference>
<dbReference type="KEGG" id="epa:110249802"/>
<keyword evidence="2" id="KW-0342">GTP-binding</keyword>